<dbReference type="InterPro" id="IPR032093">
    <property type="entry name" value="PhoD_N"/>
</dbReference>
<dbReference type="Gene3D" id="3.60.21.70">
    <property type="entry name" value="PhoD-like phosphatase"/>
    <property type="match status" value="1"/>
</dbReference>
<evidence type="ECO:0000313" key="4">
    <source>
        <dbReference type="Proteomes" id="UP000219559"/>
    </source>
</evidence>
<feature type="domain" description="Phospholipase D N-terminal" evidence="2">
    <location>
        <begin position="45"/>
        <end position="134"/>
    </location>
</feature>
<dbReference type="InterPro" id="IPR052900">
    <property type="entry name" value="Phospholipid_Metab_Enz"/>
</dbReference>
<dbReference type="PANTHER" id="PTHR43606">
    <property type="entry name" value="PHOSPHATASE, PUTATIVE (AFU_ORTHOLOGUE AFUA_6G08710)-RELATED"/>
    <property type="match status" value="1"/>
</dbReference>
<dbReference type="AlphaFoldDB" id="A0A2A4GCF1"/>
<dbReference type="OrthoDB" id="9763616at2"/>
<evidence type="ECO:0008006" key="5">
    <source>
        <dbReference type="Google" id="ProtNLM"/>
    </source>
</evidence>
<gene>
    <name evidence="3" type="ORF">B7P33_01980</name>
</gene>
<dbReference type="EMBL" id="NBWU01000001">
    <property type="protein sequence ID" value="PCE66091.1"/>
    <property type="molecule type" value="Genomic_DNA"/>
</dbReference>
<organism evidence="3 4">
    <name type="scientific">Sediminicola luteus</name>
    <dbReference type="NCBI Taxonomy" id="319238"/>
    <lineage>
        <taxon>Bacteria</taxon>
        <taxon>Pseudomonadati</taxon>
        <taxon>Bacteroidota</taxon>
        <taxon>Flavobacteriia</taxon>
        <taxon>Flavobacteriales</taxon>
        <taxon>Flavobacteriaceae</taxon>
        <taxon>Sediminicola</taxon>
    </lineage>
</organism>
<reference evidence="3 4" key="1">
    <citation type="submission" date="2017-04" db="EMBL/GenBank/DDBJ databases">
        <title>A new member of the family Flavobacteriaceae isolated from ascidians.</title>
        <authorList>
            <person name="Chen L."/>
        </authorList>
    </citation>
    <scope>NUCLEOTIDE SEQUENCE [LARGE SCALE GENOMIC DNA]</scope>
    <source>
        <strain evidence="3 4">HQA918</strain>
    </source>
</reference>
<dbReference type="PANTHER" id="PTHR43606:SF2">
    <property type="entry name" value="ALKALINE PHOSPHATASE FAMILY PROTEIN (AFU_ORTHOLOGUE AFUA_5G03860)"/>
    <property type="match status" value="1"/>
</dbReference>
<comment type="caution">
    <text evidence="3">The sequence shown here is derived from an EMBL/GenBank/DDBJ whole genome shotgun (WGS) entry which is preliminary data.</text>
</comment>
<dbReference type="Pfam" id="PF16655">
    <property type="entry name" value="PhoD_N"/>
    <property type="match status" value="1"/>
</dbReference>
<dbReference type="Proteomes" id="UP000219559">
    <property type="component" value="Unassembled WGS sequence"/>
</dbReference>
<dbReference type="Gene3D" id="2.60.40.380">
    <property type="entry name" value="Purple acid phosphatase-like, N-terminal"/>
    <property type="match status" value="1"/>
</dbReference>
<name>A0A2A4GCF1_9FLAO</name>
<proteinExistence type="predicted"/>
<dbReference type="InterPro" id="IPR038607">
    <property type="entry name" value="PhoD-like_sf"/>
</dbReference>
<sequence length="517" mass="58265">MTRSFFCGVIALLCLYACGPKKEKTPKLVEATAHLRQTELKPFYHGVASGDPTPNSVILWTRVSPDTQLSEIEVQWELALDATFTQVIQKGSFNTDGGRDYTVKVEATGLEPNTHYFYRFHALEGTSNTGRTKTSGDPYSLRFAVVSCSNYEAGYFNAYARIAEEPELDAVIHLGDYIYEYGVGVYGDTTIGRKHIPIHEIVSLQDYRERYSQYRLDPDLRSVHGAHPFIAIWDDHEITNNAYVDGAQNHQAEEGKYSDRRSAARKAYYEWMPIREQKEHYRKLSYGPLADVLMLDERLEGRTKQADSLADPSLNAADRQMLGDTQLEWLQNGLTQSEARWKLIGNQVTFSKLQWGYDSFNTNLDAWDGYPAEQQKVADIITENQLENVVFLTGDTHRAWAFESTIDPKGYNSETGAGAIAIELGTTSITSDNANERQPGVDVIPHEKKITGAPLNPHLKYVNSRDHGYLLLTLTDSLATADFKVVKTLRKPDPQIVSDTMFTIVSGRNRLSPVREK</sequence>
<dbReference type="Pfam" id="PF09423">
    <property type="entry name" value="PhoD"/>
    <property type="match status" value="1"/>
</dbReference>
<evidence type="ECO:0000313" key="3">
    <source>
        <dbReference type="EMBL" id="PCE66091.1"/>
    </source>
</evidence>
<dbReference type="RefSeq" id="WP_097441615.1">
    <property type="nucleotide sequence ID" value="NZ_NBWU01000001.1"/>
</dbReference>
<feature type="domain" description="PhoD-like phosphatase metallophosphatase" evidence="1">
    <location>
        <begin position="143"/>
        <end position="483"/>
    </location>
</feature>
<dbReference type="CDD" id="cd07389">
    <property type="entry name" value="MPP_PhoD"/>
    <property type="match status" value="1"/>
</dbReference>
<evidence type="ECO:0000259" key="1">
    <source>
        <dbReference type="Pfam" id="PF09423"/>
    </source>
</evidence>
<dbReference type="InterPro" id="IPR029052">
    <property type="entry name" value="Metallo-depent_PP-like"/>
</dbReference>
<protein>
    <recommendedName>
        <fullName evidence="5">Alkaline phosphatase</fullName>
    </recommendedName>
</protein>
<dbReference type="SUPFAM" id="SSF56300">
    <property type="entry name" value="Metallo-dependent phosphatases"/>
    <property type="match status" value="1"/>
</dbReference>
<keyword evidence="4" id="KW-1185">Reference proteome</keyword>
<dbReference type="InterPro" id="IPR018946">
    <property type="entry name" value="PhoD-like_MPP"/>
</dbReference>
<accession>A0A2A4GCF1</accession>
<evidence type="ECO:0000259" key="2">
    <source>
        <dbReference type="Pfam" id="PF16655"/>
    </source>
</evidence>